<reference evidence="10 11" key="1">
    <citation type="journal article" date="2019" name="Sci. Rep.">
        <title>A high-quality genome of Eragrostis curvula grass provides insights into Poaceae evolution and supports new strategies to enhance forage quality.</title>
        <authorList>
            <person name="Carballo J."/>
            <person name="Santos B.A.C.M."/>
            <person name="Zappacosta D."/>
            <person name="Garbus I."/>
            <person name="Selva J.P."/>
            <person name="Gallo C.A."/>
            <person name="Diaz A."/>
            <person name="Albertini E."/>
            <person name="Caccamo M."/>
            <person name="Echenique V."/>
        </authorList>
    </citation>
    <scope>NUCLEOTIDE SEQUENCE [LARGE SCALE GENOMIC DNA]</scope>
    <source>
        <strain evidence="11">cv. Victoria</strain>
        <tissue evidence="10">Leaf</tissue>
    </source>
</reference>
<evidence type="ECO:0000256" key="7">
    <source>
        <dbReference type="RuleBase" id="RU362094"/>
    </source>
</evidence>
<dbReference type="Pfam" id="PF00204">
    <property type="entry name" value="DNA_gyraseB"/>
    <property type="match status" value="1"/>
</dbReference>
<dbReference type="PRINTS" id="PR00418">
    <property type="entry name" value="TPI2FAMILY"/>
</dbReference>
<dbReference type="InterPro" id="IPR020568">
    <property type="entry name" value="Ribosomal_Su5_D2-typ_SF"/>
</dbReference>
<comment type="caution">
    <text evidence="10">The sequence shown here is derived from an EMBL/GenBank/DDBJ whole genome shotgun (WGS) entry which is preliminary data.</text>
</comment>
<dbReference type="GO" id="GO:0003677">
    <property type="term" value="F:DNA binding"/>
    <property type="evidence" value="ECO:0007669"/>
    <property type="project" value="UniProtKB-UniRule"/>
</dbReference>
<dbReference type="OrthoDB" id="692887at2759"/>
<comment type="cofactor">
    <cofactor evidence="2">
        <name>Mg(2+)</name>
        <dbReference type="ChEBI" id="CHEBI:18420"/>
    </cofactor>
</comment>
<dbReference type="Gene3D" id="3.30.565.10">
    <property type="entry name" value="Histidine kinase-like ATPase, C-terminal domain"/>
    <property type="match status" value="1"/>
</dbReference>
<keyword evidence="11" id="KW-1185">Reference proteome</keyword>
<evidence type="ECO:0000313" key="10">
    <source>
        <dbReference type="EMBL" id="TVU05059.1"/>
    </source>
</evidence>
<accession>A0A5J9T108</accession>
<evidence type="ECO:0000256" key="2">
    <source>
        <dbReference type="ARBA" id="ARBA00001946"/>
    </source>
</evidence>
<dbReference type="PANTHER" id="PTHR10169:SF38">
    <property type="entry name" value="DNA TOPOISOMERASE 2"/>
    <property type="match status" value="1"/>
</dbReference>
<proteinExistence type="inferred from homology"/>
<evidence type="ECO:0000256" key="8">
    <source>
        <dbReference type="SAM" id="MobiDB-lite"/>
    </source>
</evidence>
<dbReference type="InterPro" id="IPR050634">
    <property type="entry name" value="DNA_Topoisomerase_II"/>
</dbReference>
<dbReference type="GO" id="GO:0000712">
    <property type="term" value="P:resolution of meiotic recombination intermediates"/>
    <property type="evidence" value="ECO:0007669"/>
    <property type="project" value="TreeGrafter"/>
</dbReference>
<dbReference type="SUPFAM" id="SSF55874">
    <property type="entry name" value="ATPase domain of HSP90 chaperone/DNA topoisomerase II/histidine kinase"/>
    <property type="match status" value="1"/>
</dbReference>
<dbReference type="SMART" id="SM00433">
    <property type="entry name" value="TOP2c"/>
    <property type="match status" value="1"/>
</dbReference>
<name>A0A5J9T108_9POAL</name>
<dbReference type="Gene3D" id="3.30.230.10">
    <property type="match status" value="1"/>
</dbReference>
<dbReference type="SUPFAM" id="SSF54211">
    <property type="entry name" value="Ribosomal protein S5 domain 2-like"/>
    <property type="match status" value="1"/>
</dbReference>
<feature type="non-terminal residue" evidence="10">
    <location>
        <position position="1"/>
    </location>
</feature>
<dbReference type="GO" id="GO:0005524">
    <property type="term" value="F:ATP binding"/>
    <property type="evidence" value="ECO:0007669"/>
    <property type="project" value="UniProtKB-UniRule"/>
</dbReference>
<dbReference type="InterPro" id="IPR014721">
    <property type="entry name" value="Ribsml_uS5_D2-typ_fold_subgr"/>
</dbReference>
<evidence type="ECO:0000259" key="9">
    <source>
        <dbReference type="Pfam" id="PF00204"/>
    </source>
</evidence>
<comment type="catalytic activity">
    <reaction evidence="1 7">
        <text>ATP-dependent breakage, passage and rejoining of double-stranded DNA.</text>
        <dbReference type="EC" id="5.6.2.2"/>
    </reaction>
</comment>
<feature type="region of interest" description="Disordered" evidence="8">
    <location>
        <begin position="1"/>
        <end position="35"/>
    </location>
</feature>
<dbReference type="GO" id="GO:0006265">
    <property type="term" value="P:DNA topological change"/>
    <property type="evidence" value="ECO:0007669"/>
    <property type="project" value="UniProtKB-UniRule"/>
</dbReference>
<keyword evidence="7" id="KW-0067">ATP-binding</keyword>
<dbReference type="EMBL" id="RWGY01000051">
    <property type="protein sequence ID" value="TVU05059.1"/>
    <property type="molecule type" value="Genomic_DNA"/>
</dbReference>
<evidence type="ECO:0000256" key="5">
    <source>
        <dbReference type="ARBA" id="ARBA00023125"/>
    </source>
</evidence>
<comment type="function">
    <text evidence="7">Control of topological states of DNA by transient breakage and subsequent rejoining of DNA strands. Topoisomerase II makes double-strand breaks.</text>
</comment>
<evidence type="ECO:0000256" key="6">
    <source>
        <dbReference type="ARBA" id="ARBA00023235"/>
    </source>
</evidence>
<dbReference type="EC" id="5.6.2.2" evidence="7"/>
<dbReference type="InterPro" id="IPR001241">
    <property type="entry name" value="Topo_IIA"/>
</dbReference>
<keyword evidence="6 7" id="KW-0413">Isomerase</keyword>
<dbReference type="PANTHER" id="PTHR10169">
    <property type="entry name" value="DNA TOPOISOMERASE/GYRASE"/>
    <property type="match status" value="1"/>
</dbReference>
<evidence type="ECO:0000256" key="3">
    <source>
        <dbReference type="ARBA" id="ARBA00011738"/>
    </source>
</evidence>
<protein>
    <recommendedName>
        <fullName evidence="7">DNA topoisomerase 2</fullName>
        <ecNumber evidence="7">5.6.2.2</ecNumber>
    </recommendedName>
</protein>
<evidence type="ECO:0000256" key="4">
    <source>
        <dbReference type="ARBA" id="ARBA00023029"/>
    </source>
</evidence>
<organism evidence="10 11">
    <name type="scientific">Eragrostis curvula</name>
    <name type="common">weeping love grass</name>
    <dbReference type="NCBI Taxonomy" id="38414"/>
    <lineage>
        <taxon>Eukaryota</taxon>
        <taxon>Viridiplantae</taxon>
        <taxon>Streptophyta</taxon>
        <taxon>Embryophyta</taxon>
        <taxon>Tracheophyta</taxon>
        <taxon>Spermatophyta</taxon>
        <taxon>Magnoliopsida</taxon>
        <taxon>Liliopsida</taxon>
        <taxon>Poales</taxon>
        <taxon>Poaceae</taxon>
        <taxon>PACMAD clade</taxon>
        <taxon>Chloridoideae</taxon>
        <taxon>Eragrostideae</taxon>
        <taxon>Eragrostidinae</taxon>
        <taxon>Eragrostis</taxon>
    </lineage>
</organism>
<feature type="domain" description="DNA topoisomerase type IIA subunit B" evidence="9">
    <location>
        <begin position="318"/>
        <end position="413"/>
    </location>
</feature>
<keyword evidence="4 7" id="KW-0799">Topoisomerase</keyword>
<sequence>MEPLLQPSGSSSHATHNPDDAAANAGHGDGSNTTTLRDRVLLHPDVHVGSVEKRTRKHWVHDECGYMALAQAQAECEKVAYVPGFMAQREVTYVPALLKIFDEVLLHAADNHHPAIDATLRVDVDAAGGRVSVYCTGDGGVPIAVHHDKPVFVPETVFGHFTGAGDNPDDNNIEVAGAGDGRYGVKLANVFSTEFIVEIADGPGRRQYKQVFSDNMGTASYPEVTGYTEGTSFTKVTFTPDLARFNMTRLDEDDAVAAMQKRTFDMTGVLGGAVQVEFNGTRMPVQCFSDYVLWHVWKPWSMANGGSGEPPVICKSVDGQWEVGVSLTDHGTQFAQVSFVNKIATVAGGTHVNHVARKIATHVVTYMKDRFGQADVDEEDVKRHLMVFVNLRMENPTFDSPTCREALTTPQEEFGSECELSHLFYAMVLRTSSVGQAEDQVRAASGRMYAASVKGGDR</sequence>
<dbReference type="Gramene" id="TVU05059">
    <property type="protein sequence ID" value="TVU05059"/>
    <property type="gene ID" value="EJB05_48207"/>
</dbReference>
<evidence type="ECO:0000313" key="11">
    <source>
        <dbReference type="Proteomes" id="UP000324897"/>
    </source>
</evidence>
<comment type="similarity">
    <text evidence="7">Belongs to the type II topoisomerase family.</text>
</comment>
<dbReference type="InterPro" id="IPR013506">
    <property type="entry name" value="Topo_IIA_bsu_dom2"/>
</dbReference>
<dbReference type="InterPro" id="IPR036890">
    <property type="entry name" value="HATPase_C_sf"/>
</dbReference>
<dbReference type="GO" id="GO:0005634">
    <property type="term" value="C:nucleus"/>
    <property type="evidence" value="ECO:0007669"/>
    <property type="project" value="TreeGrafter"/>
</dbReference>
<dbReference type="AlphaFoldDB" id="A0A5J9T108"/>
<gene>
    <name evidence="10" type="ORF">EJB05_48207</name>
</gene>
<dbReference type="GO" id="GO:0003918">
    <property type="term" value="F:DNA topoisomerase type II (double strand cut, ATP-hydrolyzing) activity"/>
    <property type="evidence" value="ECO:0007669"/>
    <property type="project" value="UniProtKB-UniRule"/>
</dbReference>
<keyword evidence="5 7" id="KW-0238">DNA-binding</keyword>
<evidence type="ECO:0000256" key="1">
    <source>
        <dbReference type="ARBA" id="ARBA00000185"/>
    </source>
</evidence>
<comment type="subunit">
    <text evidence="3 7">Homodimer.</text>
</comment>
<dbReference type="GO" id="GO:0000819">
    <property type="term" value="P:sister chromatid segregation"/>
    <property type="evidence" value="ECO:0007669"/>
    <property type="project" value="TreeGrafter"/>
</dbReference>
<keyword evidence="7" id="KW-0547">Nucleotide-binding</keyword>
<dbReference type="Proteomes" id="UP000324897">
    <property type="component" value="Unassembled WGS sequence"/>
</dbReference>